<evidence type="ECO:0000313" key="1">
    <source>
        <dbReference type="EMBL" id="KAJ8003504.1"/>
    </source>
</evidence>
<keyword evidence="2" id="KW-1185">Reference proteome</keyword>
<organism evidence="1 2">
    <name type="scientific">Dallia pectoralis</name>
    <name type="common">Alaska blackfish</name>
    <dbReference type="NCBI Taxonomy" id="75939"/>
    <lineage>
        <taxon>Eukaryota</taxon>
        <taxon>Metazoa</taxon>
        <taxon>Chordata</taxon>
        <taxon>Craniata</taxon>
        <taxon>Vertebrata</taxon>
        <taxon>Euteleostomi</taxon>
        <taxon>Actinopterygii</taxon>
        <taxon>Neopterygii</taxon>
        <taxon>Teleostei</taxon>
        <taxon>Protacanthopterygii</taxon>
        <taxon>Esociformes</taxon>
        <taxon>Umbridae</taxon>
        <taxon>Dallia</taxon>
    </lineage>
</organism>
<dbReference type="EMBL" id="CM055739">
    <property type="protein sequence ID" value="KAJ8003504.1"/>
    <property type="molecule type" value="Genomic_DNA"/>
</dbReference>
<reference evidence="1" key="1">
    <citation type="submission" date="2021-05" db="EMBL/GenBank/DDBJ databases">
        <authorList>
            <person name="Pan Q."/>
            <person name="Jouanno E."/>
            <person name="Zahm M."/>
            <person name="Klopp C."/>
            <person name="Cabau C."/>
            <person name="Louis A."/>
            <person name="Berthelot C."/>
            <person name="Parey E."/>
            <person name="Roest Crollius H."/>
            <person name="Montfort J."/>
            <person name="Robinson-Rechavi M."/>
            <person name="Bouchez O."/>
            <person name="Lampietro C."/>
            <person name="Lopez Roques C."/>
            <person name="Donnadieu C."/>
            <person name="Postlethwait J."/>
            <person name="Bobe J."/>
            <person name="Dillon D."/>
            <person name="Chandos A."/>
            <person name="von Hippel F."/>
            <person name="Guiguen Y."/>
        </authorList>
    </citation>
    <scope>NUCLEOTIDE SEQUENCE</scope>
    <source>
        <strain evidence="1">YG-Jan2019</strain>
    </source>
</reference>
<name>A0ACC2GIN9_DALPE</name>
<dbReference type="Proteomes" id="UP001157502">
    <property type="component" value="Chromosome 12"/>
</dbReference>
<sequence length="101" mass="10783">MGCFNLILPPVPLSGTVETLSYRFPLLLVNNSPLYPVDRTPVVPSTRAALSLAEPRVSVLSPLLFTNQLSCVPSLPQVYPHPSHPVAPCIALRAPPSGLSD</sequence>
<evidence type="ECO:0000313" key="2">
    <source>
        <dbReference type="Proteomes" id="UP001157502"/>
    </source>
</evidence>
<proteinExistence type="predicted"/>
<gene>
    <name evidence="1" type="ORF">DPEC_G00149010</name>
</gene>
<protein>
    <submittedName>
        <fullName evidence="1">Uncharacterized protein</fullName>
    </submittedName>
</protein>
<comment type="caution">
    <text evidence="1">The sequence shown here is derived from an EMBL/GenBank/DDBJ whole genome shotgun (WGS) entry which is preliminary data.</text>
</comment>
<accession>A0ACC2GIN9</accession>